<dbReference type="EMBL" id="DS268112">
    <property type="protein sequence ID" value="KMM70616.1"/>
    <property type="molecule type" value="Genomic_DNA"/>
</dbReference>
<proteinExistence type="predicted"/>
<evidence type="ECO:0000313" key="3">
    <source>
        <dbReference type="EMBL" id="KMM70616.1"/>
    </source>
</evidence>
<feature type="compositionally biased region" description="Acidic residues" evidence="1">
    <location>
        <begin position="314"/>
        <end position="326"/>
    </location>
</feature>
<accession>A0A0J6FC79</accession>
<gene>
    <name evidence="3" type="ORF">CPAG_06927</name>
</gene>
<feature type="region of interest" description="Disordered" evidence="1">
    <location>
        <begin position="230"/>
        <end position="271"/>
    </location>
</feature>
<dbReference type="OrthoDB" id="3514033at2759"/>
<organism evidence="3 4">
    <name type="scientific">Coccidioides posadasii RMSCC 3488</name>
    <dbReference type="NCBI Taxonomy" id="454284"/>
    <lineage>
        <taxon>Eukaryota</taxon>
        <taxon>Fungi</taxon>
        <taxon>Dikarya</taxon>
        <taxon>Ascomycota</taxon>
        <taxon>Pezizomycotina</taxon>
        <taxon>Eurotiomycetes</taxon>
        <taxon>Eurotiomycetidae</taxon>
        <taxon>Onygenales</taxon>
        <taxon>Onygenaceae</taxon>
        <taxon>Coccidioides</taxon>
    </lineage>
</organism>
<reference evidence="4" key="3">
    <citation type="journal article" date="2010" name="Genome Res.">
        <title>Population genomic sequencing of Coccidioides fungi reveals recent hybridization and transposon control.</title>
        <authorList>
            <person name="Neafsey D.E."/>
            <person name="Barker B.M."/>
            <person name="Sharpton T.J."/>
            <person name="Stajich J.E."/>
            <person name="Park D.J."/>
            <person name="Whiston E."/>
            <person name="Hung C.-Y."/>
            <person name="McMahan C."/>
            <person name="White J."/>
            <person name="Sykes S."/>
            <person name="Heiman D."/>
            <person name="Young S."/>
            <person name="Zeng Q."/>
            <person name="Abouelleil A."/>
            <person name="Aftuck L."/>
            <person name="Bessette D."/>
            <person name="Brown A."/>
            <person name="FitzGerald M."/>
            <person name="Lui A."/>
            <person name="Macdonald J.P."/>
            <person name="Priest M."/>
            <person name="Orbach M.J."/>
            <person name="Galgiani J.N."/>
            <person name="Kirkland T.N."/>
            <person name="Cole G.T."/>
            <person name="Birren B.W."/>
            <person name="Henn M.R."/>
            <person name="Taylor J.W."/>
            <person name="Rounsley S.D."/>
        </authorList>
    </citation>
    <scope>NUCLEOTIDE SEQUENCE [LARGE SCALE GENOMIC DNA]</scope>
    <source>
        <strain evidence="4">RMSCC 3488</strain>
    </source>
</reference>
<dbReference type="VEuPathDB" id="FungiDB:CPAG_06927"/>
<reference evidence="3 4" key="1">
    <citation type="submission" date="2007-06" db="EMBL/GenBank/DDBJ databases">
        <title>The Genome Sequence of Coccidioides posadasii RMSCC_3488.</title>
        <authorList>
            <consortium name="Coccidioides Genome Resources Consortium"/>
            <consortium name="The Broad Institute Genome Sequencing Platform"/>
            <person name="Henn M.R."/>
            <person name="Sykes S."/>
            <person name="Young S."/>
            <person name="Jaffe D."/>
            <person name="Berlin A."/>
            <person name="Alvarez P."/>
            <person name="Butler J."/>
            <person name="Gnerre S."/>
            <person name="Grabherr M."/>
            <person name="Mauceli E."/>
            <person name="Brockman W."/>
            <person name="Kodira C."/>
            <person name="Alvarado L."/>
            <person name="Zeng Q."/>
            <person name="Crawford M."/>
            <person name="Antoine C."/>
            <person name="Devon K."/>
            <person name="Galgiani J."/>
            <person name="Orsborn K."/>
            <person name="Lewis M.L."/>
            <person name="Nusbaum C."/>
            <person name="Galagan J."/>
            <person name="Birren B."/>
        </authorList>
    </citation>
    <scope>NUCLEOTIDE SEQUENCE [LARGE SCALE GENOMIC DNA]</scope>
    <source>
        <strain evidence="3 4">RMSCC 3488</strain>
    </source>
</reference>
<protein>
    <recommendedName>
        <fullName evidence="2">Stc1 domain-containing protein</fullName>
    </recommendedName>
</protein>
<dbReference type="Proteomes" id="UP000054567">
    <property type="component" value="Unassembled WGS sequence"/>
</dbReference>
<dbReference type="InterPro" id="IPR024630">
    <property type="entry name" value="Stc1"/>
</dbReference>
<dbReference type="Pfam" id="PF12898">
    <property type="entry name" value="Stc1"/>
    <property type="match status" value="1"/>
</dbReference>
<evidence type="ECO:0000313" key="4">
    <source>
        <dbReference type="Proteomes" id="UP000054567"/>
    </source>
</evidence>
<feature type="region of interest" description="Disordered" evidence="1">
    <location>
        <begin position="285"/>
        <end position="326"/>
    </location>
</feature>
<reference evidence="4" key="2">
    <citation type="journal article" date="2009" name="Genome Res.">
        <title>Comparative genomic analyses of the human fungal pathogens Coccidioides and their relatives.</title>
        <authorList>
            <person name="Sharpton T.J."/>
            <person name="Stajich J.E."/>
            <person name="Rounsley S.D."/>
            <person name="Gardner M.J."/>
            <person name="Wortman J.R."/>
            <person name="Jordar V.S."/>
            <person name="Maiti R."/>
            <person name="Kodira C.D."/>
            <person name="Neafsey D.E."/>
            <person name="Zeng Q."/>
            <person name="Hung C.-Y."/>
            <person name="McMahan C."/>
            <person name="Muszewska A."/>
            <person name="Grynberg M."/>
            <person name="Mandel M.A."/>
            <person name="Kellner E.M."/>
            <person name="Barker B.M."/>
            <person name="Galgiani J.N."/>
            <person name="Orbach M.J."/>
            <person name="Kirkland T.N."/>
            <person name="Cole G.T."/>
            <person name="Henn M.R."/>
            <person name="Birren B.W."/>
            <person name="Taylor J.W."/>
        </authorList>
    </citation>
    <scope>NUCLEOTIDE SEQUENCE [LARGE SCALE GENOMIC DNA]</scope>
    <source>
        <strain evidence="4">RMSCC 3488</strain>
    </source>
</reference>
<feature type="domain" description="Stc1" evidence="2">
    <location>
        <begin position="26"/>
        <end position="110"/>
    </location>
</feature>
<evidence type="ECO:0000256" key="1">
    <source>
        <dbReference type="SAM" id="MobiDB-lite"/>
    </source>
</evidence>
<name>A0A0J6FC79_COCPO</name>
<feature type="compositionally biased region" description="Polar residues" evidence="1">
    <location>
        <begin position="240"/>
        <end position="269"/>
    </location>
</feature>
<dbReference type="AlphaFoldDB" id="A0A0J6FC79"/>
<sequence length="326" mass="35744">MPPYSGFDFEAQKRALERTHLPDKIKCKICKKIRGANAFSKRQLEELRKAILKNGATGLNGPGYAGCRSCISHQTVELTCCVCDKTKPLEYFSKNQRKDPDNARCTNCVQGYLDIEPVMEDSKLLTDDESATDTNTYASHSEAYTANSSSALSVTDDDNLLCDESYDVMSDHTAKLSYHALSQLSIKGKGKEENTSLGGGVWLEQGKRFPEEGAAVKPRQGIPFTAYDPQGNAHLRITAPPSQTGSSTADSSQDTWRHSQSVQVRQASHSPAMVVPKRNSNFVKILGGRVPKEQAPNMYLPEPTGRTVGSDGSSSDDDDDDIQDWI</sequence>
<evidence type="ECO:0000259" key="2">
    <source>
        <dbReference type="Pfam" id="PF12898"/>
    </source>
</evidence>